<dbReference type="PANTHER" id="PTHR22989:SF19">
    <property type="entry name" value="METHYLTRANSFERASE FKBM DOMAIN-CONTAINING PROTEIN"/>
    <property type="match status" value="1"/>
</dbReference>
<dbReference type="Gene3D" id="3.40.50.150">
    <property type="entry name" value="Vaccinia Virus protein VP39"/>
    <property type="match status" value="1"/>
</dbReference>
<protein>
    <submittedName>
        <fullName evidence="4">Methyltransf_21 domain-containing protein</fullName>
    </submittedName>
</protein>
<accession>A0A1I7TBX1</accession>
<dbReference type="eggNOG" id="ENOG502TG1Y">
    <property type="taxonomic scope" value="Eukaryota"/>
</dbReference>
<evidence type="ECO:0000259" key="2">
    <source>
        <dbReference type="Pfam" id="PF05050"/>
    </source>
</evidence>
<evidence type="ECO:0000256" key="1">
    <source>
        <dbReference type="SAM" id="Phobius"/>
    </source>
</evidence>
<dbReference type="Pfam" id="PF05050">
    <property type="entry name" value="Methyltransf_21"/>
    <property type="match status" value="1"/>
</dbReference>
<dbReference type="InterPro" id="IPR006342">
    <property type="entry name" value="FkbM_mtfrase"/>
</dbReference>
<feature type="domain" description="Methyltransferase FkbM" evidence="2">
    <location>
        <begin position="86"/>
        <end position="292"/>
    </location>
</feature>
<dbReference type="WBParaSite" id="Csp11.Scaffold575.g4439.t1">
    <property type="protein sequence ID" value="Csp11.Scaffold575.g4439.t1"/>
    <property type="gene ID" value="Csp11.Scaffold575.g4439"/>
</dbReference>
<keyword evidence="1" id="KW-1133">Transmembrane helix</keyword>
<dbReference type="SUPFAM" id="SSF53335">
    <property type="entry name" value="S-adenosyl-L-methionine-dependent methyltransferases"/>
    <property type="match status" value="1"/>
</dbReference>
<dbReference type="STRING" id="1561998.A0A1I7TBX1"/>
<dbReference type="InterPro" id="IPR029063">
    <property type="entry name" value="SAM-dependent_MTases_sf"/>
</dbReference>
<keyword evidence="3" id="KW-1185">Reference proteome</keyword>
<keyword evidence="1" id="KW-0812">Transmembrane</keyword>
<evidence type="ECO:0000313" key="4">
    <source>
        <dbReference type="WBParaSite" id="Csp11.Scaffold575.g4439.t1"/>
    </source>
</evidence>
<reference evidence="4" key="1">
    <citation type="submission" date="2016-11" db="UniProtKB">
        <authorList>
            <consortium name="WormBaseParasite"/>
        </authorList>
    </citation>
    <scope>IDENTIFICATION</scope>
</reference>
<organism evidence="3 4">
    <name type="scientific">Caenorhabditis tropicalis</name>
    <dbReference type="NCBI Taxonomy" id="1561998"/>
    <lineage>
        <taxon>Eukaryota</taxon>
        <taxon>Metazoa</taxon>
        <taxon>Ecdysozoa</taxon>
        <taxon>Nematoda</taxon>
        <taxon>Chromadorea</taxon>
        <taxon>Rhabditida</taxon>
        <taxon>Rhabditina</taxon>
        <taxon>Rhabditomorpha</taxon>
        <taxon>Rhabditoidea</taxon>
        <taxon>Rhabditidae</taxon>
        <taxon>Peloderinae</taxon>
        <taxon>Caenorhabditis</taxon>
    </lineage>
</organism>
<dbReference type="AlphaFoldDB" id="A0A1I7TBX1"/>
<proteinExistence type="predicted"/>
<dbReference type="PANTHER" id="PTHR22989">
    <property type="entry name" value="UNCHARACTERIZED DUF13 C.ELEGANS"/>
    <property type="match status" value="1"/>
</dbReference>
<name>A0A1I7TBX1_9PELO</name>
<sequence length="325" mass="38751">MEPYSYNLLDKNVETRRSSVFNFRNFFWAFVFLVFLYIIVNSRKVEEIPLSQEEIDKIDSDSSISPIFKSFYKCVKPKLLPYKGDYKEFWFQYTEVTAACDNLDAYDSLDIRPSRNRDEIKYVLFPRTEENLTMITLGIGHDVSAEIGLKELYPKIEFFGADPSPEQNKNLYELNLGGKYFQYSVSDRNRMSESVVLEKEGYKKEVTQHISIDSFIKNIVQKSRIDILWIDIEGNEYPILNQLHQNEQLDREGIKICQMNVEMHKDMSNDPNFEMQQFHDFVWKVLEDRKYVLMKPFFVKYLHFRFVRLFIVNVSDKECTDLYIK</sequence>
<evidence type="ECO:0000313" key="3">
    <source>
        <dbReference type="Proteomes" id="UP000095282"/>
    </source>
</evidence>
<keyword evidence="1" id="KW-0472">Membrane</keyword>
<feature type="transmembrane region" description="Helical" evidence="1">
    <location>
        <begin position="21"/>
        <end position="40"/>
    </location>
</feature>
<dbReference type="Proteomes" id="UP000095282">
    <property type="component" value="Unplaced"/>
</dbReference>